<dbReference type="STRING" id="619805.SAMN05660477_00684"/>
<accession>A0A1T5DG09</accession>
<dbReference type="AlphaFoldDB" id="A0A1T5DG09"/>
<reference evidence="2 3" key="1">
    <citation type="submission" date="2017-02" db="EMBL/GenBank/DDBJ databases">
        <authorList>
            <person name="Peterson S.W."/>
        </authorList>
    </citation>
    <scope>NUCLEOTIDE SEQUENCE [LARGE SCALE GENOMIC DNA]</scope>
    <source>
        <strain evidence="2 3">DSM 22323</strain>
    </source>
</reference>
<proteinExistence type="predicted"/>
<keyword evidence="1" id="KW-0472">Membrane</keyword>
<feature type="transmembrane region" description="Helical" evidence="1">
    <location>
        <begin position="54"/>
        <end position="71"/>
    </location>
</feature>
<keyword evidence="1" id="KW-0812">Transmembrane</keyword>
<evidence type="ECO:0008006" key="4">
    <source>
        <dbReference type="Google" id="ProtNLM"/>
    </source>
</evidence>
<keyword evidence="3" id="KW-1185">Reference proteome</keyword>
<dbReference type="EMBL" id="FUYZ01000002">
    <property type="protein sequence ID" value="SKB70423.1"/>
    <property type="molecule type" value="Genomic_DNA"/>
</dbReference>
<protein>
    <recommendedName>
        <fullName evidence="4">Signal peptidase</fullName>
    </recommendedName>
</protein>
<gene>
    <name evidence="2" type="ORF">SAMN05660477_00684</name>
</gene>
<evidence type="ECO:0000256" key="1">
    <source>
        <dbReference type="SAM" id="Phobius"/>
    </source>
</evidence>
<evidence type="ECO:0000313" key="3">
    <source>
        <dbReference type="Proteomes" id="UP000191112"/>
    </source>
</evidence>
<dbReference type="Proteomes" id="UP000191112">
    <property type="component" value="Unassembled WGS sequence"/>
</dbReference>
<name>A0A1T5DG09_9FLAO</name>
<evidence type="ECO:0000313" key="2">
    <source>
        <dbReference type="EMBL" id="SKB70423.1"/>
    </source>
</evidence>
<keyword evidence="1" id="KW-1133">Transmembrane helix</keyword>
<sequence>MKNLLLKVLAIFIFGVNQLLLAQMPPSPDGRPGNGSSGAGGVGPGGKPKNPIDMYEYILVIAAVLLVIYFYKRSKKLKLS</sequence>
<organism evidence="2 3">
    <name type="scientific">Soonwooa buanensis</name>
    <dbReference type="NCBI Taxonomy" id="619805"/>
    <lineage>
        <taxon>Bacteria</taxon>
        <taxon>Pseudomonadati</taxon>
        <taxon>Bacteroidota</taxon>
        <taxon>Flavobacteriia</taxon>
        <taxon>Flavobacteriales</taxon>
        <taxon>Weeksellaceae</taxon>
        <taxon>Chryseobacterium group</taxon>
        <taxon>Soonwooa</taxon>
    </lineage>
</organism>